<gene>
    <name evidence="1" type="ORF">PTZ04_17880</name>
</gene>
<organism evidence="1 2">
    <name type="scientific">Eubacterium limosum</name>
    <dbReference type="NCBI Taxonomy" id="1736"/>
    <lineage>
        <taxon>Bacteria</taxon>
        <taxon>Bacillati</taxon>
        <taxon>Bacillota</taxon>
        <taxon>Clostridia</taxon>
        <taxon>Eubacteriales</taxon>
        <taxon>Eubacteriaceae</taxon>
        <taxon>Eubacterium</taxon>
    </lineage>
</organism>
<evidence type="ECO:0000313" key="2">
    <source>
        <dbReference type="Proteomes" id="UP001215087"/>
    </source>
</evidence>
<dbReference type="EMBL" id="JAQSVD010000012">
    <property type="protein sequence ID" value="MDE1472129.1"/>
    <property type="molecule type" value="Genomic_DNA"/>
</dbReference>
<reference evidence="1 2" key="1">
    <citation type="submission" date="2023-02" db="EMBL/GenBank/DDBJ databases">
        <title>Comparative genome analysis of Eubacterium limosum species.</title>
        <authorList>
            <person name="Bak J.E."/>
        </authorList>
    </citation>
    <scope>NUCLEOTIDE SEQUENCE [LARGE SCALE GENOMIC DNA]</scope>
    <source>
        <strain evidence="1 2">KGMB01548</strain>
    </source>
</reference>
<evidence type="ECO:0000313" key="1">
    <source>
        <dbReference type="EMBL" id="MDE1472129.1"/>
    </source>
</evidence>
<sequence>MTSEEFCLSDADVQPPMILKNHNSAALFCAILKKKYVQGGVVMRCVFCNEPAGFLKSYHDACYQKVQALLNKMEKIVNEYNQETIHVADAKKELISIALSSELYQNYVRYEIFNITAIRTNETIVYVESGLNISESKNRCRMVETGYRYEKKPVWTETDNLIGSNVSVAMTDKSVYLLIQGKAMMYPYGKIVNLGYDEKCGYAYFDVKTASPYPHRFSISSLNRKDKNKAGNVCLFLKCLMGY</sequence>
<dbReference type="RefSeq" id="WP_274702944.1">
    <property type="nucleotide sequence ID" value="NZ_JAQSVD010000012.1"/>
</dbReference>
<proteinExistence type="predicted"/>
<keyword evidence="2" id="KW-1185">Reference proteome</keyword>
<comment type="caution">
    <text evidence="1">The sequence shown here is derived from an EMBL/GenBank/DDBJ whole genome shotgun (WGS) entry which is preliminary data.</text>
</comment>
<accession>A0ABT5UT41</accession>
<name>A0ABT5UT41_EUBLI</name>
<dbReference type="Proteomes" id="UP001215087">
    <property type="component" value="Unassembled WGS sequence"/>
</dbReference>
<protein>
    <submittedName>
        <fullName evidence="1">Uncharacterized protein</fullName>
    </submittedName>
</protein>